<feature type="transmembrane region" description="Helical" evidence="2">
    <location>
        <begin position="84"/>
        <end position="101"/>
    </location>
</feature>
<reference evidence="3 4" key="1">
    <citation type="submission" date="2016-10" db="EMBL/GenBank/DDBJ databases">
        <authorList>
            <person name="de Groot N.N."/>
        </authorList>
    </citation>
    <scope>NUCLEOTIDE SEQUENCE [LARGE SCALE GENOMIC DNA]</scope>
    <source>
        <strain evidence="3 4">DSM 44908</strain>
    </source>
</reference>
<organism evidence="3 4">
    <name type="scientific">Rhodococcoides kroppenstedtii</name>
    <dbReference type="NCBI Taxonomy" id="293050"/>
    <lineage>
        <taxon>Bacteria</taxon>
        <taxon>Bacillati</taxon>
        <taxon>Actinomycetota</taxon>
        <taxon>Actinomycetes</taxon>
        <taxon>Mycobacteriales</taxon>
        <taxon>Nocardiaceae</taxon>
        <taxon>Rhodococcoides</taxon>
    </lineage>
</organism>
<feature type="region of interest" description="Disordered" evidence="1">
    <location>
        <begin position="1"/>
        <end position="59"/>
    </location>
</feature>
<evidence type="ECO:0000256" key="1">
    <source>
        <dbReference type="SAM" id="MobiDB-lite"/>
    </source>
</evidence>
<evidence type="ECO:0000313" key="4">
    <source>
        <dbReference type="Proteomes" id="UP000182054"/>
    </source>
</evidence>
<dbReference type="AlphaFoldDB" id="A0A1I0TXT4"/>
<feature type="transmembrane region" description="Helical" evidence="2">
    <location>
        <begin position="107"/>
        <end position="127"/>
    </location>
</feature>
<evidence type="ECO:0000256" key="2">
    <source>
        <dbReference type="SAM" id="Phobius"/>
    </source>
</evidence>
<name>A0A1I0TXT4_9NOCA</name>
<feature type="transmembrane region" description="Helical" evidence="2">
    <location>
        <begin position="139"/>
        <end position="163"/>
    </location>
</feature>
<dbReference type="EMBL" id="FOJN01000010">
    <property type="protein sequence ID" value="SFA56487.1"/>
    <property type="molecule type" value="Genomic_DNA"/>
</dbReference>
<keyword evidence="2" id="KW-0472">Membrane</keyword>
<evidence type="ECO:0000313" key="3">
    <source>
        <dbReference type="EMBL" id="SFA56487.1"/>
    </source>
</evidence>
<evidence type="ECO:0008006" key="5">
    <source>
        <dbReference type="Google" id="ProtNLM"/>
    </source>
</evidence>
<protein>
    <recommendedName>
        <fullName evidence="5">DUF4190 domain-containing protein</fullName>
    </recommendedName>
</protein>
<keyword evidence="2" id="KW-1133">Transmembrane helix</keyword>
<accession>A0A1I0TXT4</accession>
<gene>
    <name evidence="3" type="ORF">SAMN05444374_110146</name>
</gene>
<sequence>MRSAVRCESSQPDRRNRYDIPTQRRAAGPHPEQYGQGQPHGPGSQDASQPYGANFPGGQGQPPYGYQPAGYGNYGPPPNPEKNGFGLTALILGIVGLLFCLVPFTGFIGFICGVIALIFGIAGISRVRKNKATNKKTSIAGTILGALAIAGGIWGMVIVFTAVDQLGTDLNNIGDDFENYSNCIENADTPEEISACD</sequence>
<keyword evidence="2" id="KW-0812">Transmembrane</keyword>
<proteinExistence type="predicted"/>
<dbReference type="Proteomes" id="UP000182054">
    <property type="component" value="Unassembled WGS sequence"/>
</dbReference>